<evidence type="ECO:0000313" key="1">
    <source>
        <dbReference type="EMBL" id="QRW23342.1"/>
    </source>
</evidence>
<gene>
    <name evidence="1" type="ORF">RhiXN_08378</name>
</gene>
<dbReference type="GeneID" id="67030657"/>
<sequence length="340" mass="38864">MPGIVALGAKRLIGTILVYDDFLPNHLDVQLCRDYGFARAQFEQSESRLLSLFQGIITYGNIDSREIHRQRLAGTLIDYIKNYYENIPAYARGGYYPWFLKNQHLLAPPKFPDMSTAILSNSEFIQRAWCFAGGLVTDDLDSIQSHTKDWPEEKLRAFRFVQLLLHTRFQLSPDLPEWVHFGFCGCSSPNEEKNLWNSYIELIHKVSFEHFYTAYDGSSLPDLFSANGLEITNPFVLDVLSGTPHMTKSVWSLKQFALGDYARLKPSSIVDYGFMNCGGEEDLVYSLKEVYHRILTAPGANPLKLHEACLQGKLFRYAKQVAEVGPRFAPLMKNIYPLRE</sequence>
<accession>A0A8H8P495</accession>
<dbReference type="RefSeq" id="XP_043183579.1">
    <property type="nucleotide sequence ID" value="XM_043328194.1"/>
</dbReference>
<name>A0A8H8P495_9AGAM</name>
<dbReference type="Proteomes" id="UP000650533">
    <property type="component" value="Chromosome 10"/>
</dbReference>
<protein>
    <submittedName>
        <fullName evidence="1">MYND Zn-finger protein</fullName>
    </submittedName>
</protein>
<dbReference type="EMBL" id="CP059667">
    <property type="protein sequence ID" value="QRW23342.1"/>
    <property type="molecule type" value="Genomic_DNA"/>
</dbReference>
<dbReference type="KEGG" id="rsx:RhiXN_08378"/>
<evidence type="ECO:0000313" key="2">
    <source>
        <dbReference type="Proteomes" id="UP000650533"/>
    </source>
</evidence>
<organism evidence="1 2">
    <name type="scientific">Rhizoctonia solani</name>
    <dbReference type="NCBI Taxonomy" id="456999"/>
    <lineage>
        <taxon>Eukaryota</taxon>
        <taxon>Fungi</taxon>
        <taxon>Dikarya</taxon>
        <taxon>Basidiomycota</taxon>
        <taxon>Agaricomycotina</taxon>
        <taxon>Agaricomycetes</taxon>
        <taxon>Cantharellales</taxon>
        <taxon>Ceratobasidiaceae</taxon>
        <taxon>Rhizoctonia</taxon>
    </lineage>
</organism>
<dbReference type="AlphaFoldDB" id="A0A8H8P495"/>
<reference evidence="1" key="1">
    <citation type="submission" date="2020-05" db="EMBL/GenBank/DDBJ databases">
        <title>Evolutionary and genomic comparisons of hybrid uninucleate and nonhybrid Rhizoctonia fungi.</title>
        <authorList>
            <person name="Li C."/>
            <person name="Chen X."/>
        </authorList>
    </citation>
    <scope>NUCLEOTIDE SEQUENCE</scope>
    <source>
        <strain evidence="1">AG-1 IA</strain>
    </source>
</reference>
<proteinExistence type="predicted"/>